<comment type="caution">
    <text evidence="1">Lacks conserved residue(s) required for the propagation of feature annotation.</text>
</comment>
<gene>
    <name evidence="3" type="ORF">GCM10023307_06480</name>
</gene>
<dbReference type="Pfam" id="PF01339">
    <property type="entry name" value="CheB_methylest"/>
    <property type="match status" value="1"/>
</dbReference>
<dbReference type="SUPFAM" id="SSF52738">
    <property type="entry name" value="Methylesterase CheB, C-terminal domain"/>
    <property type="match status" value="1"/>
</dbReference>
<evidence type="ECO:0000313" key="4">
    <source>
        <dbReference type="Proteomes" id="UP001499959"/>
    </source>
</evidence>
<accession>A0ABP9AQH4</accession>
<proteinExistence type="predicted"/>
<feature type="domain" description="CheB-type methylesterase" evidence="2">
    <location>
        <begin position="500"/>
        <end position="583"/>
    </location>
</feature>
<dbReference type="PROSITE" id="PS50122">
    <property type="entry name" value="CHEB"/>
    <property type="match status" value="1"/>
</dbReference>
<dbReference type="EMBL" id="BAABJE010000001">
    <property type="protein sequence ID" value="GAA4784457.1"/>
    <property type="molecule type" value="Genomic_DNA"/>
</dbReference>
<evidence type="ECO:0000313" key="3">
    <source>
        <dbReference type="EMBL" id="GAA4784457.1"/>
    </source>
</evidence>
<reference evidence="4" key="1">
    <citation type="journal article" date="2019" name="Int. J. Syst. Evol. Microbiol.">
        <title>The Global Catalogue of Microorganisms (GCM) 10K type strain sequencing project: providing services to taxonomists for standard genome sequencing and annotation.</title>
        <authorList>
            <consortium name="The Broad Institute Genomics Platform"/>
            <consortium name="The Broad Institute Genome Sequencing Center for Infectious Disease"/>
            <person name="Wu L."/>
            <person name="Ma J."/>
        </authorList>
    </citation>
    <scope>NUCLEOTIDE SEQUENCE [LARGE SCALE GENOMIC DNA]</scope>
    <source>
        <strain evidence="4">JCM 18204</strain>
    </source>
</reference>
<dbReference type="Gene3D" id="2.160.20.80">
    <property type="entry name" value="E3 ubiquitin-protein ligase SopA"/>
    <property type="match status" value="1"/>
</dbReference>
<evidence type="ECO:0000259" key="2">
    <source>
        <dbReference type="PROSITE" id="PS50122"/>
    </source>
</evidence>
<dbReference type="InterPro" id="IPR000673">
    <property type="entry name" value="Sig_transdc_resp-reg_Me-estase"/>
</dbReference>
<organism evidence="3 4">
    <name type="scientific">Lysobacter hankyongensis</name>
    <dbReference type="NCBI Taxonomy" id="1176535"/>
    <lineage>
        <taxon>Bacteria</taxon>
        <taxon>Pseudomonadati</taxon>
        <taxon>Pseudomonadota</taxon>
        <taxon>Gammaproteobacteria</taxon>
        <taxon>Lysobacterales</taxon>
        <taxon>Lysobacteraceae</taxon>
        <taxon>Lysobacter</taxon>
    </lineage>
</organism>
<evidence type="ECO:0000256" key="1">
    <source>
        <dbReference type="PROSITE-ProRule" id="PRU00050"/>
    </source>
</evidence>
<protein>
    <recommendedName>
        <fullName evidence="2">CheB-type methylesterase domain-containing protein</fullName>
    </recommendedName>
</protein>
<dbReference type="InterPro" id="IPR035909">
    <property type="entry name" value="CheB_C"/>
</dbReference>
<dbReference type="Proteomes" id="UP001499959">
    <property type="component" value="Unassembled WGS sequence"/>
</dbReference>
<keyword evidence="4" id="KW-1185">Reference proteome</keyword>
<dbReference type="Gene3D" id="3.40.50.180">
    <property type="entry name" value="Methylesterase CheB, C-terminal domain"/>
    <property type="match status" value="1"/>
</dbReference>
<name>A0ABP9AQH4_9GAMM</name>
<sequence length="684" mass="70522">MDAAPRVVLLARAGKAADNLAEALRQAGAALLFAGDPATIDEATLRAQRPQAVLVALEPSIEPALDKLEALLSDPDLTVIFDEADLAAHRAGWDAARWARHLAAKLRRDGNVLPPGAENDQDWQPSPGAIPKPAAAYVDADLADFAREAVAHADRVPVDGTPSEAPPALHAAAAVPMDAALIDAIPSVSASAVPPPSVVPPPLPPAGLALEALEAELRGMTPPATPAASDSLSFDDLAIEEISLDSAPIERARPENMQLESMQLDSMQLESMQLDSMQLEPIAFDNEDSISLDAMSLDSVDVDGTTFESVSLESVQLDGMQLDSMQLAPLALDDVPSEPTSDLAPMRFDDDAFFLEELSATRVTTETSSVAPIAFDDGFDGGLSLDAFEIEDATPSAQKPRVVEEVISFEDLIAGGATAAQDVPTSSVAIVEPPRQAPVEPAIGFSLGDLSLTPVDEAPAAVETPAKSPAPAPDLSALEARISGLSLVDIDDGSADASSPFGASLACGIVLVEAGLGGPDPVRQLLAALPAEFPAVVLVRLHLQGGRYDRLVAQMERASALPVALAEAGATANPGTIYFLPEGIGLAARGASFGFVADPAPAAGMFAALPPKNSALVFLSGSDPQLVDVAQATAAAGTLVIAQSAEDCYDGTACAELRARGVVSALPVELAGRLASRWPSSRSD</sequence>
<comment type="caution">
    <text evidence="3">The sequence shown here is derived from an EMBL/GenBank/DDBJ whole genome shotgun (WGS) entry which is preliminary data.</text>
</comment>